<dbReference type="GO" id="GO:0005829">
    <property type="term" value="C:cytosol"/>
    <property type="evidence" value="ECO:0007669"/>
    <property type="project" value="TreeGrafter"/>
</dbReference>
<keyword evidence="2" id="KW-0521">NADP</keyword>
<keyword evidence="2 4" id="KW-0560">Oxidoreductase</keyword>
<evidence type="ECO:0000256" key="2">
    <source>
        <dbReference type="RuleBase" id="RU364082"/>
    </source>
</evidence>
<dbReference type="EMBL" id="VYKL01000025">
    <property type="protein sequence ID" value="KAA9022071.1"/>
    <property type="molecule type" value="Genomic_DNA"/>
</dbReference>
<dbReference type="NCBIfam" id="TIGR01214">
    <property type="entry name" value="rmlD"/>
    <property type="match status" value="1"/>
</dbReference>
<dbReference type="Proteomes" id="UP000326671">
    <property type="component" value="Unassembled WGS sequence"/>
</dbReference>
<dbReference type="SUPFAM" id="SSF51735">
    <property type="entry name" value="NAD(P)-binding Rossmann-fold domains"/>
    <property type="match status" value="1"/>
</dbReference>
<accession>A0A5J5HM45</accession>
<evidence type="ECO:0000256" key="1">
    <source>
        <dbReference type="ARBA" id="ARBA00010944"/>
    </source>
</evidence>
<name>A0A5J5HM45_9BACI</name>
<gene>
    <name evidence="4" type="primary">rfbD</name>
    <name evidence="4" type="ORF">F4V44_16300</name>
</gene>
<dbReference type="UniPathway" id="UPA00124"/>
<dbReference type="PANTHER" id="PTHR10491">
    <property type="entry name" value="DTDP-4-DEHYDRORHAMNOSE REDUCTASE"/>
    <property type="match status" value="1"/>
</dbReference>
<reference evidence="4 5" key="1">
    <citation type="submission" date="2019-09" db="EMBL/GenBank/DDBJ databases">
        <title>Whole genome sequences of isolates from the Mars Exploration Rovers.</title>
        <authorList>
            <person name="Seuylemezian A."/>
            <person name="Vaishampayan P."/>
        </authorList>
    </citation>
    <scope>NUCLEOTIDE SEQUENCE [LARGE SCALE GENOMIC DNA]</scope>
    <source>
        <strain evidence="4 5">MER_TA_151</strain>
    </source>
</reference>
<dbReference type="InterPro" id="IPR029903">
    <property type="entry name" value="RmlD-like-bd"/>
</dbReference>
<evidence type="ECO:0000313" key="4">
    <source>
        <dbReference type="EMBL" id="KAA9022071.1"/>
    </source>
</evidence>
<evidence type="ECO:0000313" key="5">
    <source>
        <dbReference type="Proteomes" id="UP000326671"/>
    </source>
</evidence>
<dbReference type="OrthoDB" id="9803892at2"/>
<comment type="similarity">
    <text evidence="1 2">Belongs to the dTDP-4-dehydrorhamnose reductase family.</text>
</comment>
<comment type="caution">
    <text evidence="4">The sequence shown here is derived from an EMBL/GenBank/DDBJ whole genome shotgun (WGS) entry which is preliminary data.</text>
</comment>
<dbReference type="Pfam" id="PF04321">
    <property type="entry name" value="RmlD_sub_bind"/>
    <property type="match status" value="1"/>
</dbReference>
<dbReference type="EC" id="1.1.1.133" evidence="2"/>
<dbReference type="InterPro" id="IPR036291">
    <property type="entry name" value="NAD(P)-bd_dom_sf"/>
</dbReference>
<dbReference type="Gene3D" id="3.40.50.720">
    <property type="entry name" value="NAD(P)-binding Rossmann-like Domain"/>
    <property type="match status" value="1"/>
</dbReference>
<dbReference type="AlphaFoldDB" id="A0A5J5HM45"/>
<evidence type="ECO:0000259" key="3">
    <source>
        <dbReference type="Pfam" id="PF04321"/>
    </source>
</evidence>
<dbReference type="PANTHER" id="PTHR10491:SF4">
    <property type="entry name" value="METHIONINE ADENOSYLTRANSFERASE 2 SUBUNIT BETA"/>
    <property type="match status" value="1"/>
</dbReference>
<organism evidence="4 5">
    <name type="scientific">Niallia endozanthoxylica</name>
    <dbReference type="NCBI Taxonomy" id="2036016"/>
    <lineage>
        <taxon>Bacteria</taxon>
        <taxon>Bacillati</taxon>
        <taxon>Bacillota</taxon>
        <taxon>Bacilli</taxon>
        <taxon>Bacillales</taxon>
        <taxon>Bacillaceae</taxon>
        <taxon>Niallia</taxon>
    </lineage>
</organism>
<feature type="domain" description="RmlD-like substrate binding" evidence="3">
    <location>
        <begin position="1"/>
        <end position="279"/>
    </location>
</feature>
<keyword evidence="5" id="KW-1185">Reference proteome</keyword>
<sequence>MIVLVTGMNGQLGYDVVKELEEKGHTAHGTKREDFDLTNEADVHRFVQEIKPDAIIHCAAYTNVDQAETDRENAYNVNGLGTKYLAQAAHEMKAKMVYVSTDYVFDGNGTEPYEVDEPTKPLGVYGETKLAGENFLTESLEQHYIVRTAWVYGINGNNFVKTMLRLGKERGEVGVVADQVGSPTYTVDLARFLVELIESDKYGTYHATNSGICSWYEFAVEIFKQAGLEVKTNPLTTEQFPRPAARPKYSVLSKKKLEEQGFTPLRDWKESLSAYLEELNFTGQI</sequence>
<protein>
    <recommendedName>
        <fullName evidence="2">dTDP-4-dehydrorhamnose reductase</fullName>
        <ecNumber evidence="2">1.1.1.133</ecNumber>
    </recommendedName>
</protein>
<dbReference type="InterPro" id="IPR005913">
    <property type="entry name" value="dTDP_dehydrorham_reduct"/>
</dbReference>
<dbReference type="Gene3D" id="3.90.25.10">
    <property type="entry name" value="UDP-galactose 4-epimerase, domain 1"/>
    <property type="match status" value="1"/>
</dbReference>
<dbReference type="RefSeq" id="WP_150441066.1">
    <property type="nucleotide sequence ID" value="NZ_VYKL01000025.1"/>
</dbReference>
<dbReference type="GO" id="GO:0019305">
    <property type="term" value="P:dTDP-rhamnose biosynthetic process"/>
    <property type="evidence" value="ECO:0007669"/>
    <property type="project" value="UniProtKB-UniPathway"/>
</dbReference>
<comment type="pathway">
    <text evidence="2">Carbohydrate biosynthesis; dTDP-L-rhamnose biosynthesis.</text>
</comment>
<proteinExistence type="inferred from homology"/>
<comment type="function">
    <text evidence="2">Catalyzes the reduction of dTDP-6-deoxy-L-lyxo-4-hexulose to yield dTDP-L-rhamnose.</text>
</comment>
<dbReference type="GO" id="GO:0008831">
    <property type="term" value="F:dTDP-4-dehydrorhamnose reductase activity"/>
    <property type="evidence" value="ECO:0007669"/>
    <property type="project" value="UniProtKB-EC"/>
</dbReference>
<dbReference type="CDD" id="cd05254">
    <property type="entry name" value="dTDP_HR_like_SDR_e"/>
    <property type="match status" value="1"/>
</dbReference>